<dbReference type="Proteomes" id="UP000252266">
    <property type="component" value="Unassembled WGS sequence"/>
</dbReference>
<dbReference type="PROSITE" id="PS00387">
    <property type="entry name" value="PPASE"/>
    <property type="match status" value="1"/>
</dbReference>
<keyword evidence="3 7" id="KW-0479">Metal-binding</keyword>
<comment type="subcellular location">
    <subcellularLocation>
        <location evidence="7">Cytoplasm</location>
    </subcellularLocation>
</comment>
<reference evidence="8 11" key="1">
    <citation type="submission" date="2014-07" db="EMBL/GenBank/DDBJ databases">
        <title>Draft genome sequence of Thalassospira xiamenensis IB13.</title>
        <authorList>
            <person name="Lai Q."/>
            <person name="Shao Z."/>
        </authorList>
    </citation>
    <scope>NUCLEOTIDE SEQUENCE [LARGE SCALE GENOMIC DNA]</scope>
    <source>
        <strain evidence="8 11">IB13</strain>
    </source>
</reference>
<dbReference type="GO" id="GO:0004427">
    <property type="term" value="F:inorganic diphosphate phosphatase activity"/>
    <property type="evidence" value="ECO:0007669"/>
    <property type="project" value="UniProtKB-UniRule"/>
</dbReference>
<evidence type="ECO:0000256" key="1">
    <source>
        <dbReference type="ARBA" id="ARBA00001946"/>
    </source>
</evidence>
<comment type="similarity">
    <text evidence="7">Belongs to the PPase family.</text>
</comment>
<keyword evidence="5 7" id="KW-0460">Magnesium</keyword>
<dbReference type="InterPro" id="IPR008162">
    <property type="entry name" value="Pyrophosphatase"/>
</dbReference>
<dbReference type="Proteomes" id="UP000219068">
    <property type="component" value="Unassembled WGS sequence"/>
</dbReference>
<proteinExistence type="inferred from homology"/>
<feature type="binding site" evidence="7">
    <location>
        <position position="55"/>
    </location>
    <ligand>
        <name>substrate</name>
    </ligand>
</feature>
<dbReference type="PANTHER" id="PTHR10286">
    <property type="entry name" value="INORGANIC PYROPHOSPHATASE"/>
    <property type="match status" value="1"/>
</dbReference>
<dbReference type="AlphaFoldDB" id="A0A154KQT6"/>
<dbReference type="InterPro" id="IPR036649">
    <property type="entry name" value="Pyrophosphatase_sf"/>
</dbReference>
<dbReference type="GO" id="GO:0005737">
    <property type="term" value="C:cytoplasm"/>
    <property type="evidence" value="ECO:0007669"/>
    <property type="project" value="UniProtKB-SubCell"/>
</dbReference>
<keyword evidence="2 7" id="KW-0963">Cytoplasm</keyword>
<dbReference type="GO" id="GO:0006796">
    <property type="term" value="P:phosphate-containing compound metabolic process"/>
    <property type="evidence" value="ECO:0007669"/>
    <property type="project" value="InterPro"/>
</dbReference>
<name>A0A154KQT6_9PROT</name>
<keyword evidence="4 7" id="KW-0378">Hydrolase</keyword>
<sequence length="174" mass="19651">MDLSKIAVGKDVPWDVNVVIEIPQGGPIKYEVDKDSGAVFVDRFLHTSMYYPVNYGFIPNTLGLDGDPVDAMVMFREPVVAGSVIRARPIGVLMMEDEAGQDEKLICVPHDKIDPYYTDIKSHEDLPQILRDQIQHFFERYKDLEKGKWVKVTGWEGAEKAAKLIEEGVTRLGK</sequence>
<organism evidence="8 11">
    <name type="scientific">Thalassospira xiamenensis</name>
    <dbReference type="NCBI Taxonomy" id="220697"/>
    <lineage>
        <taxon>Bacteria</taxon>
        <taxon>Pseudomonadati</taxon>
        <taxon>Pseudomonadota</taxon>
        <taxon>Alphaproteobacteria</taxon>
        <taxon>Rhodospirillales</taxon>
        <taxon>Thalassospiraceae</taxon>
        <taxon>Thalassospira</taxon>
    </lineage>
</organism>
<dbReference type="HAMAP" id="MF_00209">
    <property type="entry name" value="Inorganic_PPase"/>
    <property type="match status" value="1"/>
</dbReference>
<comment type="cofactor">
    <cofactor evidence="1 7">
        <name>Mg(2+)</name>
        <dbReference type="ChEBI" id="CHEBI:18420"/>
    </cofactor>
</comment>
<dbReference type="RefSeq" id="WP_062950116.1">
    <property type="nucleotide sequence ID" value="NZ_JALLPZ010000002.1"/>
</dbReference>
<evidence type="ECO:0000313" key="11">
    <source>
        <dbReference type="Proteomes" id="UP000252266"/>
    </source>
</evidence>
<dbReference type="SUPFAM" id="SSF50324">
    <property type="entry name" value="Inorganic pyrophosphatase"/>
    <property type="match status" value="1"/>
</dbReference>
<evidence type="ECO:0000313" key="8">
    <source>
        <dbReference type="EMBL" id="RCK51388.1"/>
    </source>
</evidence>
<feature type="binding site" evidence="7">
    <location>
        <position position="102"/>
    </location>
    <ligand>
        <name>Mg(2+)</name>
        <dbReference type="ChEBI" id="CHEBI:18420"/>
        <label>1</label>
    </ligand>
</feature>
<evidence type="ECO:0000313" key="9">
    <source>
        <dbReference type="EMBL" id="SOC17174.1"/>
    </source>
</evidence>
<protein>
    <recommendedName>
        <fullName evidence="7">Inorganic pyrophosphatase</fullName>
        <ecNumber evidence="7">3.6.1.1</ecNumber>
    </recommendedName>
    <alternativeName>
        <fullName evidence="7">Pyrophosphate phospho-hydrolase</fullName>
        <shortName evidence="7">PPase</shortName>
    </alternativeName>
</protein>
<reference evidence="9 10" key="2">
    <citation type="submission" date="2017-08" db="EMBL/GenBank/DDBJ databases">
        <authorList>
            <person name="de Groot N.N."/>
        </authorList>
    </citation>
    <scope>NUCLEOTIDE SEQUENCE [LARGE SCALE GENOMIC DNA]</scope>
    <source>
        <strain evidence="9 10">USBA 78</strain>
    </source>
</reference>
<feature type="binding site" evidence="7">
    <location>
        <position position="29"/>
    </location>
    <ligand>
        <name>substrate</name>
    </ligand>
</feature>
<dbReference type="EMBL" id="JPWJ01000003">
    <property type="protein sequence ID" value="RCK51388.1"/>
    <property type="molecule type" value="Genomic_DNA"/>
</dbReference>
<gene>
    <name evidence="7" type="primary">ppa</name>
    <name evidence="9" type="ORF">SAMN05428964_102465</name>
    <name evidence="8" type="ORF">TH44_07550</name>
</gene>
<dbReference type="CDD" id="cd00412">
    <property type="entry name" value="pyrophosphatase"/>
    <property type="match status" value="1"/>
</dbReference>
<evidence type="ECO:0000256" key="4">
    <source>
        <dbReference type="ARBA" id="ARBA00022801"/>
    </source>
</evidence>
<comment type="subunit">
    <text evidence="7">Homohexamer.</text>
</comment>
<comment type="catalytic activity">
    <reaction evidence="6 7">
        <text>diphosphate + H2O = 2 phosphate + H(+)</text>
        <dbReference type="Rhea" id="RHEA:24576"/>
        <dbReference type="ChEBI" id="CHEBI:15377"/>
        <dbReference type="ChEBI" id="CHEBI:15378"/>
        <dbReference type="ChEBI" id="CHEBI:33019"/>
        <dbReference type="ChEBI" id="CHEBI:43474"/>
        <dbReference type="EC" id="3.6.1.1"/>
    </reaction>
</comment>
<evidence type="ECO:0000256" key="3">
    <source>
        <dbReference type="ARBA" id="ARBA00022723"/>
    </source>
</evidence>
<feature type="binding site" evidence="7">
    <location>
        <position position="70"/>
    </location>
    <ligand>
        <name>Mg(2+)</name>
        <dbReference type="ChEBI" id="CHEBI:18420"/>
        <label>2</label>
    </ligand>
</feature>
<feature type="binding site" evidence="7">
    <location>
        <position position="43"/>
    </location>
    <ligand>
        <name>substrate</name>
    </ligand>
</feature>
<dbReference type="FunFam" id="3.90.80.10:FF:000003">
    <property type="entry name" value="Inorganic pyrophosphatase"/>
    <property type="match status" value="1"/>
</dbReference>
<evidence type="ECO:0000256" key="2">
    <source>
        <dbReference type="ARBA" id="ARBA00022490"/>
    </source>
</evidence>
<dbReference type="EMBL" id="OBMM01000002">
    <property type="protein sequence ID" value="SOC17174.1"/>
    <property type="molecule type" value="Genomic_DNA"/>
</dbReference>
<evidence type="ECO:0000256" key="7">
    <source>
        <dbReference type="HAMAP-Rule" id="MF_00209"/>
    </source>
</evidence>
<evidence type="ECO:0000313" key="10">
    <source>
        <dbReference type="Proteomes" id="UP000219068"/>
    </source>
</evidence>
<feature type="binding site" evidence="7">
    <location>
        <position position="141"/>
    </location>
    <ligand>
        <name>substrate</name>
    </ligand>
</feature>
<dbReference type="Gene3D" id="3.90.80.10">
    <property type="entry name" value="Inorganic pyrophosphatase"/>
    <property type="match status" value="1"/>
</dbReference>
<feature type="binding site" evidence="7">
    <location>
        <position position="70"/>
    </location>
    <ligand>
        <name>Mg(2+)</name>
        <dbReference type="ChEBI" id="CHEBI:18420"/>
        <label>1</label>
    </ligand>
</feature>
<feature type="binding site" evidence="7">
    <location>
        <position position="65"/>
    </location>
    <ligand>
        <name>Mg(2+)</name>
        <dbReference type="ChEBI" id="CHEBI:18420"/>
        <label>1</label>
    </ligand>
</feature>
<dbReference type="Pfam" id="PF00719">
    <property type="entry name" value="Pyrophosphatase"/>
    <property type="match status" value="1"/>
</dbReference>
<dbReference type="GO" id="GO:0000287">
    <property type="term" value="F:magnesium ion binding"/>
    <property type="evidence" value="ECO:0007669"/>
    <property type="project" value="UniProtKB-UniRule"/>
</dbReference>
<dbReference type="NCBIfam" id="NF002317">
    <property type="entry name" value="PRK01250.1"/>
    <property type="match status" value="1"/>
</dbReference>
<evidence type="ECO:0000256" key="6">
    <source>
        <dbReference type="ARBA" id="ARBA00047820"/>
    </source>
</evidence>
<evidence type="ECO:0000256" key="5">
    <source>
        <dbReference type="ARBA" id="ARBA00022842"/>
    </source>
</evidence>
<comment type="function">
    <text evidence="7">Catalyzes the hydrolysis of inorganic pyrophosphate (PPi) forming two phosphate ions.</text>
</comment>
<accession>A0A154KQT6</accession>
<dbReference type="EC" id="3.6.1.1" evidence="7"/>